<evidence type="ECO:0000256" key="12">
    <source>
        <dbReference type="ARBA" id="ARBA00074171"/>
    </source>
</evidence>
<dbReference type="NCBIfam" id="TIGR01525">
    <property type="entry name" value="ATPase-IB_hvy"/>
    <property type="match status" value="1"/>
</dbReference>
<dbReference type="GO" id="GO:0005524">
    <property type="term" value="F:ATP binding"/>
    <property type="evidence" value="ECO:0007669"/>
    <property type="project" value="UniProtKB-UniRule"/>
</dbReference>
<keyword evidence="6 13" id="KW-0547">Nucleotide-binding</keyword>
<dbReference type="PRINTS" id="PR00120">
    <property type="entry name" value="HATPASE"/>
</dbReference>
<dbReference type="InterPro" id="IPR001757">
    <property type="entry name" value="P_typ_ATPase"/>
</dbReference>
<dbReference type="OrthoDB" id="7059309at2"/>
<evidence type="ECO:0000256" key="2">
    <source>
        <dbReference type="ARBA" id="ARBA00006024"/>
    </source>
</evidence>
<dbReference type="SUPFAM" id="SSF55008">
    <property type="entry name" value="HMA, heavy metal-associated domain"/>
    <property type="match status" value="1"/>
</dbReference>
<dbReference type="PANTHER" id="PTHR43520">
    <property type="entry name" value="ATP7, ISOFORM B"/>
    <property type="match status" value="1"/>
</dbReference>
<dbReference type="EMBL" id="MVHP01000011">
    <property type="protein sequence ID" value="ORA65988.1"/>
    <property type="molecule type" value="Genomic_DNA"/>
</dbReference>
<sequence>MSTIELSIDGMTCASCANRIERKLNKIDGVTATVNFATEKARVAYGDGVTPEELVGTIEKAGYQAHLPIRDAAAEPAEDDPAASLRRRLLIALALTVPVIAMAMVPALQFSNWQWLSLTLAAPVVVWAGWPFHHAAWVNLRHRTATMDTLISMGTLAAFGWSIYALFWGTAGVTGMTHPFELTIGRTDGSGNIYLEVAAGVTTFVLAGRYFEARAKRRAGAALRALLELGAKDVVVLRGGAEQRIPVDQLAVGDQFVVRPGEKIATDGVVVQGNSAVDASMLTGEPLPVDVGPGDQVVGATINVDGRLVVRANRIGSDTALAQIARLVENAQNEKARTQRLADRISGVFVPIVIALATATLGFWLATGESAATAFTAAVALLIIACPCALGLATPTALMVGTGRGAQLGILIKGPEVLESTRRIDTIVLDKTGTVTTGTMTLLDVISADGEQPDRVLRMAGALENNSEHPIAKAITAAARDKVGDLPAAEDFTNLRGLGVQGTVEGHAVVVGRQRLVTTPDASRDARPDTMPDTLRRAMQQAEAEGRTAVVVAWDGTARGVLVVADAIKPTSADAIAQLRALGLTPIMLTGDNPAAAKTVARQVGIDEVIAEVLPHEKVEAVKRLQSEGKVVAMVGDGVNDAAALAQADLGLAMGSGTDVAIEASDLTLVRDDLRAVPDAIRLSRKTLATIKGNLFWAFAYNVAALPLAAAGLLNPMIAGAAMAFSSVFVVSNSLRLRHFTPSR</sequence>
<evidence type="ECO:0000256" key="5">
    <source>
        <dbReference type="ARBA" id="ARBA00022723"/>
    </source>
</evidence>
<evidence type="ECO:0000256" key="6">
    <source>
        <dbReference type="ARBA" id="ARBA00022741"/>
    </source>
</evidence>
<protein>
    <recommendedName>
        <fullName evidence="12">Cation-transporting P-type ATPase B</fullName>
    </recommendedName>
</protein>
<dbReference type="NCBIfam" id="TIGR01494">
    <property type="entry name" value="ATPase_P-type"/>
    <property type="match status" value="1"/>
</dbReference>
<dbReference type="FunFam" id="3.30.70.100:FF:000005">
    <property type="entry name" value="Copper-exporting P-type ATPase A"/>
    <property type="match status" value="1"/>
</dbReference>
<dbReference type="InterPro" id="IPR017969">
    <property type="entry name" value="Heavy-metal-associated_CS"/>
</dbReference>
<evidence type="ECO:0000256" key="10">
    <source>
        <dbReference type="ARBA" id="ARBA00023136"/>
    </source>
</evidence>
<keyword evidence="3 13" id="KW-1003">Cell membrane</keyword>
<dbReference type="AlphaFoldDB" id="A0A1X0D0Y4"/>
<dbReference type="PROSITE" id="PS01047">
    <property type="entry name" value="HMA_1"/>
    <property type="match status" value="1"/>
</dbReference>
<dbReference type="PANTHER" id="PTHR43520:SF8">
    <property type="entry name" value="P-TYPE CU(+) TRANSPORTER"/>
    <property type="match status" value="1"/>
</dbReference>
<dbReference type="CDD" id="cd02094">
    <property type="entry name" value="P-type_ATPase_Cu-like"/>
    <property type="match status" value="1"/>
</dbReference>
<keyword evidence="8" id="KW-1278">Translocase</keyword>
<dbReference type="Gene3D" id="3.30.70.100">
    <property type="match status" value="1"/>
</dbReference>
<feature type="transmembrane region" description="Helical" evidence="13">
    <location>
        <begin position="694"/>
        <end position="711"/>
    </location>
</feature>
<dbReference type="Proteomes" id="UP000192772">
    <property type="component" value="Unassembled WGS sequence"/>
</dbReference>
<dbReference type="GO" id="GO:0055070">
    <property type="term" value="P:copper ion homeostasis"/>
    <property type="evidence" value="ECO:0007669"/>
    <property type="project" value="TreeGrafter"/>
</dbReference>
<dbReference type="FunFam" id="2.70.150.10:FF:000002">
    <property type="entry name" value="Copper-transporting ATPase 1, putative"/>
    <property type="match status" value="1"/>
</dbReference>
<dbReference type="InterPro" id="IPR008250">
    <property type="entry name" value="ATPase_P-typ_transduc_dom_A_sf"/>
</dbReference>
<dbReference type="RefSeq" id="WP_083042976.1">
    <property type="nucleotide sequence ID" value="NZ_MVHP01000011.1"/>
</dbReference>
<evidence type="ECO:0000256" key="11">
    <source>
        <dbReference type="ARBA" id="ARBA00049360"/>
    </source>
</evidence>
<evidence type="ECO:0000256" key="13">
    <source>
        <dbReference type="RuleBase" id="RU362081"/>
    </source>
</evidence>
<gene>
    <name evidence="15" type="ORF">BST23_11665</name>
</gene>
<dbReference type="SUPFAM" id="SSF81665">
    <property type="entry name" value="Calcium ATPase, transmembrane domain M"/>
    <property type="match status" value="1"/>
</dbReference>
<feature type="transmembrane region" description="Helical" evidence="13">
    <location>
        <begin position="717"/>
        <end position="735"/>
    </location>
</feature>
<dbReference type="SFLD" id="SFLDG00002">
    <property type="entry name" value="C1.7:_P-type_atpase_like"/>
    <property type="match status" value="1"/>
</dbReference>
<evidence type="ECO:0000256" key="7">
    <source>
        <dbReference type="ARBA" id="ARBA00022840"/>
    </source>
</evidence>
<dbReference type="SFLD" id="SFLDF00027">
    <property type="entry name" value="p-type_atpase"/>
    <property type="match status" value="1"/>
</dbReference>
<keyword evidence="4 13" id="KW-0812">Transmembrane</keyword>
<feature type="transmembrane region" description="Helical" evidence="13">
    <location>
        <begin position="89"/>
        <end position="109"/>
    </location>
</feature>
<dbReference type="InterPro" id="IPR006121">
    <property type="entry name" value="HMA_dom"/>
</dbReference>
<evidence type="ECO:0000313" key="16">
    <source>
        <dbReference type="Proteomes" id="UP000192772"/>
    </source>
</evidence>
<evidence type="ECO:0000313" key="15">
    <source>
        <dbReference type="EMBL" id="ORA65988.1"/>
    </source>
</evidence>
<comment type="subcellular location">
    <subcellularLocation>
        <location evidence="1">Cell membrane</location>
        <topology evidence="1">Multi-pass membrane protein</topology>
    </subcellularLocation>
</comment>
<dbReference type="GO" id="GO:0005507">
    <property type="term" value="F:copper ion binding"/>
    <property type="evidence" value="ECO:0007669"/>
    <property type="project" value="TreeGrafter"/>
</dbReference>
<dbReference type="SUPFAM" id="SSF56784">
    <property type="entry name" value="HAD-like"/>
    <property type="match status" value="1"/>
</dbReference>
<dbReference type="SFLD" id="SFLDS00003">
    <property type="entry name" value="Haloacid_Dehalogenase"/>
    <property type="match status" value="1"/>
</dbReference>
<comment type="catalytic activity">
    <reaction evidence="11">
        <text>ATP + H2O = ADP + phosphate + H(+)</text>
        <dbReference type="Rhea" id="RHEA:13065"/>
        <dbReference type="ChEBI" id="CHEBI:15377"/>
        <dbReference type="ChEBI" id="CHEBI:15378"/>
        <dbReference type="ChEBI" id="CHEBI:30616"/>
        <dbReference type="ChEBI" id="CHEBI:43474"/>
        <dbReference type="ChEBI" id="CHEBI:456216"/>
    </reaction>
</comment>
<evidence type="ECO:0000256" key="8">
    <source>
        <dbReference type="ARBA" id="ARBA00022967"/>
    </source>
</evidence>
<comment type="similarity">
    <text evidence="2 13">Belongs to the cation transport ATPase (P-type) (TC 3.A.3) family. Type IB subfamily.</text>
</comment>
<dbReference type="GO" id="GO:0016887">
    <property type="term" value="F:ATP hydrolysis activity"/>
    <property type="evidence" value="ECO:0007669"/>
    <property type="project" value="InterPro"/>
</dbReference>
<keyword evidence="9 13" id="KW-1133">Transmembrane helix</keyword>
<name>A0A1X0D0Y4_9MYCO</name>
<reference evidence="15 16" key="1">
    <citation type="submission" date="2017-02" db="EMBL/GenBank/DDBJ databases">
        <title>The new phylogeny of genus Mycobacterium.</title>
        <authorList>
            <person name="Tortoli E."/>
            <person name="Trovato A."/>
            <person name="Cirillo D.M."/>
        </authorList>
    </citation>
    <scope>NUCLEOTIDE SEQUENCE [LARGE SCALE GENOMIC DNA]</scope>
    <source>
        <strain evidence="15 16">FI-09383</strain>
    </source>
</reference>
<dbReference type="PRINTS" id="PR00119">
    <property type="entry name" value="CATATPASE"/>
</dbReference>
<feature type="transmembrane region" description="Helical" evidence="13">
    <location>
        <begin position="115"/>
        <end position="138"/>
    </location>
</feature>
<dbReference type="InterPro" id="IPR036412">
    <property type="entry name" value="HAD-like_sf"/>
</dbReference>
<dbReference type="GO" id="GO:0005886">
    <property type="term" value="C:plasma membrane"/>
    <property type="evidence" value="ECO:0007669"/>
    <property type="project" value="UniProtKB-SubCell"/>
</dbReference>
<feature type="transmembrane region" description="Helical" evidence="13">
    <location>
        <begin position="345"/>
        <end position="366"/>
    </location>
</feature>
<dbReference type="CDD" id="cd00371">
    <property type="entry name" value="HMA"/>
    <property type="match status" value="1"/>
</dbReference>
<dbReference type="NCBIfam" id="TIGR01511">
    <property type="entry name" value="ATPase-IB1_Cu"/>
    <property type="match status" value="1"/>
</dbReference>
<evidence type="ECO:0000256" key="3">
    <source>
        <dbReference type="ARBA" id="ARBA00022475"/>
    </source>
</evidence>
<evidence type="ECO:0000259" key="14">
    <source>
        <dbReference type="PROSITE" id="PS50846"/>
    </source>
</evidence>
<dbReference type="InterPro" id="IPR027256">
    <property type="entry name" value="P-typ_ATPase_IB"/>
</dbReference>
<feature type="transmembrane region" description="Helical" evidence="13">
    <location>
        <begin position="372"/>
        <end position="394"/>
    </location>
</feature>
<feature type="transmembrane region" description="Helical" evidence="13">
    <location>
        <begin position="150"/>
        <end position="171"/>
    </location>
</feature>
<dbReference type="PROSITE" id="PS50846">
    <property type="entry name" value="HMA_2"/>
    <property type="match status" value="1"/>
</dbReference>
<dbReference type="Gene3D" id="3.40.50.1000">
    <property type="entry name" value="HAD superfamily/HAD-like"/>
    <property type="match status" value="1"/>
</dbReference>
<dbReference type="InterPro" id="IPR059000">
    <property type="entry name" value="ATPase_P-type_domA"/>
</dbReference>
<dbReference type="SUPFAM" id="SSF81653">
    <property type="entry name" value="Calcium ATPase, transduction domain A"/>
    <property type="match status" value="1"/>
</dbReference>
<keyword evidence="10 13" id="KW-0472">Membrane</keyword>
<dbReference type="STRING" id="81858.BST23_11665"/>
<dbReference type="PROSITE" id="PS00154">
    <property type="entry name" value="ATPASE_E1_E2"/>
    <property type="match status" value="1"/>
</dbReference>
<keyword evidence="7 13" id="KW-0067">ATP-binding</keyword>
<dbReference type="Pfam" id="PF00702">
    <property type="entry name" value="Hydrolase"/>
    <property type="match status" value="1"/>
</dbReference>
<dbReference type="InterPro" id="IPR044492">
    <property type="entry name" value="P_typ_ATPase_HD_dom"/>
</dbReference>
<dbReference type="InterPro" id="IPR018303">
    <property type="entry name" value="ATPase_P-typ_P_site"/>
</dbReference>
<dbReference type="InterPro" id="IPR023298">
    <property type="entry name" value="ATPase_P-typ_TM_dom_sf"/>
</dbReference>
<feature type="domain" description="HMA" evidence="14">
    <location>
        <begin position="2"/>
        <end position="66"/>
    </location>
</feature>
<proteinExistence type="inferred from homology"/>
<dbReference type="InterPro" id="IPR023214">
    <property type="entry name" value="HAD_sf"/>
</dbReference>
<dbReference type="Pfam" id="PF00403">
    <property type="entry name" value="HMA"/>
    <property type="match status" value="1"/>
</dbReference>
<feature type="transmembrane region" description="Helical" evidence="13">
    <location>
        <begin position="191"/>
        <end position="211"/>
    </location>
</feature>
<keyword evidence="5 13" id="KW-0479">Metal-binding</keyword>
<dbReference type="InterPro" id="IPR036163">
    <property type="entry name" value="HMA_dom_sf"/>
</dbReference>
<evidence type="ECO:0000256" key="9">
    <source>
        <dbReference type="ARBA" id="ARBA00022989"/>
    </source>
</evidence>
<dbReference type="InterPro" id="IPR023299">
    <property type="entry name" value="ATPase_P-typ_cyto_dom_N"/>
</dbReference>
<evidence type="ECO:0000256" key="1">
    <source>
        <dbReference type="ARBA" id="ARBA00004651"/>
    </source>
</evidence>
<dbReference type="GO" id="GO:0043682">
    <property type="term" value="F:P-type divalent copper transporter activity"/>
    <property type="evidence" value="ECO:0007669"/>
    <property type="project" value="TreeGrafter"/>
</dbReference>
<comment type="caution">
    <text evidence="15">The sequence shown here is derived from an EMBL/GenBank/DDBJ whole genome shotgun (WGS) entry which is preliminary data.</text>
</comment>
<organism evidence="15 16">
    <name type="scientific">Mycolicibacterium elephantis</name>
    <dbReference type="NCBI Taxonomy" id="81858"/>
    <lineage>
        <taxon>Bacteria</taxon>
        <taxon>Bacillati</taxon>
        <taxon>Actinomycetota</taxon>
        <taxon>Actinomycetes</taxon>
        <taxon>Mycobacteriales</taxon>
        <taxon>Mycobacteriaceae</taxon>
        <taxon>Mycolicibacterium</taxon>
    </lineage>
</organism>
<dbReference type="Pfam" id="PF00122">
    <property type="entry name" value="E1-E2_ATPase"/>
    <property type="match status" value="1"/>
</dbReference>
<evidence type="ECO:0000256" key="4">
    <source>
        <dbReference type="ARBA" id="ARBA00022692"/>
    </source>
</evidence>
<accession>A0A1X0D0Y4</accession>
<dbReference type="Gene3D" id="3.40.1110.10">
    <property type="entry name" value="Calcium-transporting ATPase, cytoplasmic domain N"/>
    <property type="match status" value="1"/>
</dbReference>
<dbReference type="Gene3D" id="2.70.150.10">
    <property type="entry name" value="Calcium-transporting ATPase, cytoplasmic transduction domain A"/>
    <property type="match status" value="1"/>
</dbReference>